<feature type="transmembrane region" description="Helical" evidence="10">
    <location>
        <begin position="844"/>
        <end position="864"/>
    </location>
</feature>
<evidence type="ECO:0000256" key="3">
    <source>
        <dbReference type="ARBA" id="ARBA00022448"/>
    </source>
</evidence>
<feature type="transmembrane region" description="Helical" evidence="10">
    <location>
        <begin position="133"/>
        <end position="151"/>
    </location>
</feature>
<dbReference type="InterPro" id="IPR003439">
    <property type="entry name" value="ABC_transporter-like_ATP-bd"/>
</dbReference>
<accession>A0A485KV11</accession>
<feature type="transmembrane region" description="Helical" evidence="10">
    <location>
        <begin position="870"/>
        <end position="888"/>
    </location>
</feature>
<dbReference type="SUPFAM" id="SSF90123">
    <property type="entry name" value="ABC transporter transmembrane region"/>
    <property type="match status" value="2"/>
</dbReference>
<dbReference type="FunFam" id="1.20.1560.10:FF:000063">
    <property type="entry name" value="Multidrug resistance protein ABC transporter"/>
    <property type="match status" value="1"/>
</dbReference>
<dbReference type="Proteomes" id="UP000332933">
    <property type="component" value="Unassembled WGS sequence"/>
</dbReference>
<evidence type="ECO:0000256" key="10">
    <source>
        <dbReference type="SAM" id="Phobius"/>
    </source>
</evidence>
<sequence>MLGTTGHAKYSTFDAVPTGPRRHPMDEASSISKFFFSWAEPIMAVGNQRQLSPDDMWELQAANKVAPLTAAFSKRYAANHQGILTTFFSIYWAQFIWLGVLQVFTAVCDLYGPGFVLGEVIDALEAPVFDTTYVLQLIGSLYALSVVSSFAKVHLAFMNDIVGIQFSASLRAMLFEKSLKLSAKSKKEKTAGDIANLFSTDVINIMDFALNAHQMWIVPLQVVIVLYLLFKVVGWASVVGLAVVVVIITINANSAILLGKEEETLFERKDNRMKVLNEVFGAIQIVKFNAWEEKFRDKVQALRDHEVASLWRFYEYVIVLVTLMNCTPVLVTLSVFSTFTLWMKQVLTVTAVFSTVALFKSLQDAMANLPFSIMSLVQSLVSAKRINDVLVMEEVDPANVLTPTDPIAQSYAQDQVVVAIENGSFGWDHANPLFKKVDLRVRRGDFVIVHGAVGQGKSSLCSILLGEMEKYAGHVFVGGSVAYFSQQAWIQNTTIRENILFGKPYDRTKYNKIVEACALTNDMSSFPAGDRTEIGQKGLNLSGGQKARVALARACYSDADIFILDSPLSAVDAIVASEIFRKCFLGLLKNKTIVLVTHNPEIIDSADVDRVYLVQDGQVLASSPKTTKEKTTLSPSVSPLAGRAPYWEDAPDVPDFEPAPREFDTLLTPSHRTPYNFNRLEMLFTPRGATHQKEDASSDGRLVQDEERAEGRVSMQVVRNYIRAVGGWPALVVMVGSTLFMQVFKISSDLWLTQWSNSGLTLTPDAFAASTNYNMAVYGGLSFVSFVFTALQCGTVFAYGVRGAQRLFKSMLINLLQAPMRFFDTNPIGRILNRFGDDIATADLGIPFSIGPMLFELSSALLTLGTTMVLTQWLGLLVIPLLVVYYRLGAYFLEPLREVNRIQKITRSPLISLVSEGIDGSVTIRAYGDKQLRRFYRLHDQKLEVFCSARFANSSVNQWFTLRIQLISSTIVGLILLSVVFLHNSLSPGIVGLLITYGLSIPSNLAFLVNIWARMETSMISPERLDEYIHIQREGVRDGAPAQAWPSAGQVVFDNVSFRYKENDPLVLKNVNFNVRGGEKIGIVGRTGAGKSSLMMALFRMNEVATGSIKIDGVNIASIGLKALRSSLAIIPQNPVLFKGTLRNYLDPFDEYTDSQLWDALHKVKLTERLASVEEKLLGPVEENGENFSVGERQMLCMARALLRQAKIVVLDEATAAIDHETDQNLQRVIRTEFATSTVLTIAHRLDTVLDCDRIMVFNFGELAQCDTPKALVSQGDGIFFELVTEGGYMDKMTIAE</sequence>
<dbReference type="InterPro" id="IPR011527">
    <property type="entry name" value="ABC1_TM_dom"/>
</dbReference>
<dbReference type="InterPro" id="IPR050173">
    <property type="entry name" value="ABC_transporter_C-like"/>
</dbReference>
<gene>
    <name evidence="14" type="primary">Aste57867_11998</name>
    <name evidence="13" type="ORF">As57867_011953</name>
    <name evidence="14" type="ORF">ASTE57867_11998</name>
</gene>
<dbReference type="GO" id="GO:0005774">
    <property type="term" value="C:vacuolar membrane"/>
    <property type="evidence" value="ECO:0007669"/>
    <property type="project" value="UniProtKB-SubCell"/>
</dbReference>
<keyword evidence="15" id="KW-1185">Reference proteome</keyword>
<evidence type="ECO:0000256" key="2">
    <source>
        <dbReference type="ARBA" id="ARBA00009726"/>
    </source>
</evidence>
<dbReference type="InterPro" id="IPR044726">
    <property type="entry name" value="ABCC_6TM_D2"/>
</dbReference>
<feature type="transmembrane region" description="Helical" evidence="10">
    <location>
        <begin position="960"/>
        <end position="983"/>
    </location>
</feature>
<dbReference type="CDD" id="cd03250">
    <property type="entry name" value="ABCC_MRP_domain1"/>
    <property type="match status" value="1"/>
</dbReference>
<feature type="transmembrane region" description="Helical" evidence="10">
    <location>
        <begin position="208"/>
        <end position="229"/>
    </location>
</feature>
<dbReference type="FunFam" id="3.40.50.300:FF:000610">
    <property type="entry name" value="Multidrug resistance-associated ABC transporter"/>
    <property type="match status" value="1"/>
</dbReference>
<feature type="transmembrane region" description="Helical" evidence="10">
    <location>
        <begin position="721"/>
        <end position="744"/>
    </location>
</feature>
<dbReference type="PANTHER" id="PTHR24223:SF443">
    <property type="entry name" value="MULTIDRUG-RESISTANCE LIKE PROTEIN 1, ISOFORM I"/>
    <property type="match status" value="1"/>
</dbReference>
<dbReference type="GO" id="GO:0005524">
    <property type="term" value="F:ATP binding"/>
    <property type="evidence" value="ECO:0007669"/>
    <property type="project" value="UniProtKB-KW"/>
</dbReference>
<evidence type="ECO:0000256" key="6">
    <source>
        <dbReference type="ARBA" id="ARBA00022741"/>
    </source>
</evidence>
<dbReference type="Gene3D" id="1.20.1560.10">
    <property type="entry name" value="ABC transporter type 1, transmembrane domain"/>
    <property type="match status" value="2"/>
</dbReference>
<evidence type="ECO:0000256" key="5">
    <source>
        <dbReference type="ARBA" id="ARBA00022737"/>
    </source>
</evidence>
<dbReference type="GO" id="GO:0016887">
    <property type="term" value="F:ATP hydrolysis activity"/>
    <property type="evidence" value="ECO:0007669"/>
    <property type="project" value="InterPro"/>
</dbReference>
<dbReference type="SUPFAM" id="SSF52540">
    <property type="entry name" value="P-loop containing nucleoside triphosphate hydrolases"/>
    <property type="match status" value="2"/>
</dbReference>
<keyword evidence="7" id="KW-0067">ATP-binding</keyword>
<protein>
    <submittedName>
        <fullName evidence="14">Aste57867_11998 protein</fullName>
    </submittedName>
</protein>
<dbReference type="EMBL" id="CAADRA010005351">
    <property type="protein sequence ID" value="VFT88853.1"/>
    <property type="molecule type" value="Genomic_DNA"/>
</dbReference>
<dbReference type="PROSITE" id="PS50893">
    <property type="entry name" value="ABC_TRANSPORTER_2"/>
    <property type="match status" value="2"/>
</dbReference>
<feature type="transmembrane region" description="Helical" evidence="10">
    <location>
        <begin position="235"/>
        <end position="259"/>
    </location>
</feature>
<keyword evidence="4 10" id="KW-0812">Transmembrane</keyword>
<dbReference type="PROSITE" id="PS50929">
    <property type="entry name" value="ABC_TM1F"/>
    <property type="match status" value="2"/>
</dbReference>
<evidence type="ECO:0000259" key="12">
    <source>
        <dbReference type="PROSITE" id="PS50929"/>
    </source>
</evidence>
<dbReference type="InterPro" id="IPR044746">
    <property type="entry name" value="ABCC_6TM_D1"/>
</dbReference>
<dbReference type="Gene3D" id="3.40.50.300">
    <property type="entry name" value="P-loop containing nucleotide triphosphate hydrolases"/>
    <property type="match status" value="2"/>
</dbReference>
<feature type="domain" description="ABC transmembrane type-1" evidence="12">
    <location>
        <begin position="732"/>
        <end position="1017"/>
    </location>
</feature>
<feature type="transmembrane region" description="Helical" evidence="10">
    <location>
        <begin position="775"/>
        <end position="801"/>
    </location>
</feature>
<comment type="subcellular location">
    <subcellularLocation>
        <location evidence="1">Vacuole membrane</location>
        <topology evidence="1">Multi-pass membrane protein</topology>
    </subcellularLocation>
</comment>
<evidence type="ECO:0000256" key="8">
    <source>
        <dbReference type="ARBA" id="ARBA00022989"/>
    </source>
</evidence>
<name>A0A485KV11_9STRA</name>
<dbReference type="Pfam" id="PF00005">
    <property type="entry name" value="ABC_tran"/>
    <property type="match status" value="2"/>
</dbReference>
<evidence type="ECO:0000256" key="7">
    <source>
        <dbReference type="ARBA" id="ARBA00022840"/>
    </source>
</evidence>
<evidence type="ECO:0000256" key="9">
    <source>
        <dbReference type="ARBA" id="ARBA00023136"/>
    </source>
</evidence>
<evidence type="ECO:0000313" key="15">
    <source>
        <dbReference type="Proteomes" id="UP000332933"/>
    </source>
</evidence>
<evidence type="ECO:0000256" key="1">
    <source>
        <dbReference type="ARBA" id="ARBA00004128"/>
    </source>
</evidence>
<evidence type="ECO:0000256" key="4">
    <source>
        <dbReference type="ARBA" id="ARBA00022692"/>
    </source>
</evidence>
<dbReference type="InterPro" id="IPR003593">
    <property type="entry name" value="AAA+_ATPase"/>
</dbReference>
<feature type="domain" description="ABC transporter" evidence="11">
    <location>
        <begin position="1051"/>
        <end position="1285"/>
    </location>
</feature>
<evidence type="ECO:0000259" key="11">
    <source>
        <dbReference type="PROSITE" id="PS50893"/>
    </source>
</evidence>
<dbReference type="PROSITE" id="PS00211">
    <property type="entry name" value="ABC_TRANSPORTER_1"/>
    <property type="match status" value="1"/>
</dbReference>
<dbReference type="InterPro" id="IPR017871">
    <property type="entry name" value="ABC_transporter-like_CS"/>
</dbReference>
<feature type="transmembrane region" description="Helical" evidence="10">
    <location>
        <begin position="83"/>
        <end position="104"/>
    </location>
</feature>
<comment type="similarity">
    <text evidence="2">Belongs to the ABC transporter superfamily. ABCC family. Conjugate transporter (TC 3.A.1.208) subfamily.</text>
</comment>
<dbReference type="CDD" id="cd03244">
    <property type="entry name" value="ABCC_MRP_domain2"/>
    <property type="match status" value="1"/>
</dbReference>
<dbReference type="PANTHER" id="PTHR24223">
    <property type="entry name" value="ATP-BINDING CASSETTE SUB-FAMILY C"/>
    <property type="match status" value="1"/>
</dbReference>
<dbReference type="OrthoDB" id="72376at2759"/>
<dbReference type="CDD" id="cd18580">
    <property type="entry name" value="ABC_6TM_ABCC_D2"/>
    <property type="match status" value="1"/>
</dbReference>
<proteinExistence type="inferred from homology"/>
<dbReference type="InterPro" id="IPR036640">
    <property type="entry name" value="ABC1_TM_sf"/>
</dbReference>
<feature type="domain" description="ABC transporter" evidence="11">
    <location>
        <begin position="418"/>
        <end position="641"/>
    </location>
</feature>
<feature type="transmembrane region" description="Helical" evidence="10">
    <location>
        <begin position="989"/>
        <end position="1013"/>
    </location>
</feature>
<feature type="transmembrane region" description="Helical" evidence="10">
    <location>
        <begin position="313"/>
        <end position="336"/>
    </location>
</feature>
<evidence type="ECO:0000313" key="13">
    <source>
        <dbReference type="EMBL" id="KAF0697304.1"/>
    </source>
</evidence>
<keyword evidence="3" id="KW-0813">Transport</keyword>
<keyword evidence="5" id="KW-0677">Repeat</keyword>
<keyword evidence="6" id="KW-0547">Nucleotide-binding</keyword>
<keyword evidence="8 10" id="KW-1133">Transmembrane helix</keyword>
<dbReference type="Pfam" id="PF00664">
    <property type="entry name" value="ABC_membrane"/>
    <property type="match status" value="2"/>
</dbReference>
<evidence type="ECO:0000313" key="14">
    <source>
        <dbReference type="EMBL" id="VFT88853.1"/>
    </source>
</evidence>
<dbReference type="EMBL" id="VJMH01005330">
    <property type="protein sequence ID" value="KAF0697304.1"/>
    <property type="molecule type" value="Genomic_DNA"/>
</dbReference>
<dbReference type="CDD" id="cd18579">
    <property type="entry name" value="ABC_6TM_ABCC_D1"/>
    <property type="match status" value="1"/>
</dbReference>
<dbReference type="SMART" id="SM00382">
    <property type="entry name" value="AAA"/>
    <property type="match status" value="2"/>
</dbReference>
<dbReference type="FunFam" id="3.40.50.300:FF:000997">
    <property type="entry name" value="Multidrug resistance-associated protein 1"/>
    <property type="match status" value="1"/>
</dbReference>
<reference evidence="13" key="2">
    <citation type="submission" date="2019-06" db="EMBL/GenBank/DDBJ databases">
        <title>Genomics analysis of Aphanomyces spp. identifies a new class of oomycete effector associated with host adaptation.</title>
        <authorList>
            <person name="Gaulin E."/>
        </authorList>
    </citation>
    <scope>NUCLEOTIDE SEQUENCE</scope>
    <source>
        <strain evidence="13">CBS 578.67</strain>
    </source>
</reference>
<reference evidence="14 15" key="1">
    <citation type="submission" date="2019-03" db="EMBL/GenBank/DDBJ databases">
        <authorList>
            <person name="Gaulin E."/>
            <person name="Dumas B."/>
        </authorList>
    </citation>
    <scope>NUCLEOTIDE SEQUENCE [LARGE SCALE GENOMIC DNA]</scope>
    <source>
        <strain evidence="14">CBS 568.67</strain>
    </source>
</reference>
<dbReference type="GO" id="GO:0140359">
    <property type="term" value="F:ABC-type transporter activity"/>
    <property type="evidence" value="ECO:0007669"/>
    <property type="project" value="InterPro"/>
</dbReference>
<keyword evidence="9 10" id="KW-0472">Membrane</keyword>
<dbReference type="InterPro" id="IPR027417">
    <property type="entry name" value="P-loop_NTPase"/>
</dbReference>
<feature type="domain" description="ABC transmembrane type-1" evidence="12">
    <location>
        <begin position="96"/>
        <end position="378"/>
    </location>
</feature>
<organism evidence="14 15">
    <name type="scientific">Aphanomyces stellatus</name>
    <dbReference type="NCBI Taxonomy" id="120398"/>
    <lineage>
        <taxon>Eukaryota</taxon>
        <taxon>Sar</taxon>
        <taxon>Stramenopiles</taxon>
        <taxon>Oomycota</taxon>
        <taxon>Saprolegniomycetes</taxon>
        <taxon>Saprolegniales</taxon>
        <taxon>Verrucalvaceae</taxon>
        <taxon>Aphanomyces</taxon>
    </lineage>
</organism>